<evidence type="ECO:0000313" key="1">
    <source>
        <dbReference type="EMBL" id="GAG35212.1"/>
    </source>
</evidence>
<dbReference type="InterPro" id="IPR024524">
    <property type="entry name" value="DUF3800"/>
</dbReference>
<dbReference type="EMBL" id="BARS01046993">
    <property type="protein sequence ID" value="GAG35212.1"/>
    <property type="molecule type" value="Genomic_DNA"/>
</dbReference>
<dbReference type="AlphaFoldDB" id="X0XIJ0"/>
<name>X0XIJ0_9ZZZZ</name>
<reference evidence="1" key="1">
    <citation type="journal article" date="2014" name="Front. Microbiol.">
        <title>High frequency of phylogenetically diverse reductive dehalogenase-homologous genes in deep subseafloor sedimentary metagenomes.</title>
        <authorList>
            <person name="Kawai M."/>
            <person name="Futagami T."/>
            <person name="Toyoda A."/>
            <person name="Takaki Y."/>
            <person name="Nishi S."/>
            <person name="Hori S."/>
            <person name="Arai W."/>
            <person name="Tsubouchi T."/>
            <person name="Morono Y."/>
            <person name="Uchiyama I."/>
            <person name="Ito T."/>
            <person name="Fujiyama A."/>
            <person name="Inagaki F."/>
            <person name="Takami H."/>
        </authorList>
    </citation>
    <scope>NUCLEOTIDE SEQUENCE</scope>
    <source>
        <strain evidence="1">Expedition CK06-06</strain>
    </source>
</reference>
<feature type="non-terminal residue" evidence="1">
    <location>
        <position position="1"/>
    </location>
</feature>
<comment type="caution">
    <text evidence="1">The sequence shown here is derived from an EMBL/GenBank/DDBJ whole genome shotgun (WGS) entry which is preliminary data.</text>
</comment>
<sequence>PDRRSKINWGEITKYLNMTNLSRSKLKQPTLLNLIQDHQTFQFNRVQPLDSVNEPLVQLADLFAGMARFSGEECPQCVQWLSSFGNIDQLKLRDNHKVSSKDKGTRIKECCYQLIGELDRVCKSCRLGVSLRKKKRLWTRIHTNPINFWIYEPQGDYDKAPTR</sequence>
<organism evidence="1">
    <name type="scientific">marine sediment metagenome</name>
    <dbReference type="NCBI Taxonomy" id="412755"/>
    <lineage>
        <taxon>unclassified sequences</taxon>
        <taxon>metagenomes</taxon>
        <taxon>ecological metagenomes</taxon>
    </lineage>
</organism>
<protein>
    <submittedName>
        <fullName evidence="1">Uncharacterized protein</fullName>
    </submittedName>
</protein>
<dbReference type="Pfam" id="PF12686">
    <property type="entry name" value="DUF3800"/>
    <property type="match status" value="1"/>
</dbReference>
<proteinExistence type="predicted"/>
<gene>
    <name evidence="1" type="ORF">S01H1_70652</name>
</gene>
<accession>X0XIJ0</accession>